<evidence type="ECO:0000259" key="7">
    <source>
        <dbReference type="Pfam" id="PF08281"/>
    </source>
</evidence>
<evidence type="ECO:0000313" key="8">
    <source>
        <dbReference type="EMBL" id="GAA1767407.1"/>
    </source>
</evidence>
<feature type="domain" description="RNA polymerase sigma-70 region 2" evidence="6">
    <location>
        <begin position="22"/>
        <end position="88"/>
    </location>
</feature>
<dbReference type="InterPro" id="IPR007627">
    <property type="entry name" value="RNA_pol_sigma70_r2"/>
</dbReference>
<dbReference type="InterPro" id="IPR013324">
    <property type="entry name" value="RNA_pol_sigma_r3/r4-like"/>
</dbReference>
<feature type="domain" description="RNA polymerase sigma factor 70 region 4 type 2" evidence="7">
    <location>
        <begin position="123"/>
        <end position="175"/>
    </location>
</feature>
<evidence type="ECO:0000259" key="6">
    <source>
        <dbReference type="Pfam" id="PF04542"/>
    </source>
</evidence>
<proteinExistence type="inferred from homology"/>
<dbReference type="Gene3D" id="1.10.10.10">
    <property type="entry name" value="Winged helix-like DNA-binding domain superfamily/Winged helix DNA-binding domain"/>
    <property type="match status" value="1"/>
</dbReference>
<protein>
    <submittedName>
        <fullName evidence="8">Sigma-70 family RNA polymerase sigma factor</fullName>
    </submittedName>
</protein>
<dbReference type="Proteomes" id="UP001501475">
    <property type="component" value="Unassembled WGS sequence"/>
</dbReference>
<organism evidence="8 9">
    <name type="scientific">Nostocoides vanveenii</name>
    <dbReference type="NCBI Taxonomy" id="330835"/>
    <lineage>
        <taxon>Bacteria</taxon>
        <taxon>Bacillati</taxon>
        <taxon>Actinomycetota</taxon>
        <taxon>Actinomycetes</taxon>
        <taxon>Micrococcales</taxon>
        <taxon>Intrasporangiaceae</taxon>
        <taxon>Nostocoides</taxon>
    </lineage>
</organism>
<comment type="similarity">
    <text evidence="1">Belongs to the sigma-70 factor family. ECF subfamily.</text>
</comment>
<evidence type="ECO:0000256" key="4">
    <source>
        <dbReference type="ARBA" id="ARBA00023125"/>
    </source>
</evidence>
<evidence type="ECO:0000256" key="3">
    <source>
        <dbReference type="ARBA" id="ARBA00023082"/>
    </source>
</evidence>
<sequence>MRREQPGDLSTLGTDPEAFETFYRAHVREIERFVARRVGDPHVAADLTADVFVEVLAQAGQYRPERGSVLAWTYGIARHTVIDHQRRAIRDLRLVGRVSGRALLDADSLARVEERLDAERAARELYAAMARMPDAERAVVELIALDGLTLADVAAVLNIKPVTARVRLHRARRKLTPGTAPVLAQLLEVTA</sequence>
<dbReference type="Gene3D" id="1.10.1740.10">
    <property type="match status" value="1"/>
</dbReference>
<dbReference type="CDD" id="cd06171">
    <property type="entry name" value="Sigma70_r4"/>
    <property type="match status" value="1"/>
</dbReference>
<name>A0ABP4X0I4_9MICO</name>
<evidence type="ECO:0000256" key="2">
    <source>
        <dbReference type="ARBA" id="ARBA00023015"/>
    </source>
</evidence>
<evidence type="ECO:0000256" key="1">
    <source>
        <dbReference type="ARBA" id="ARBA00010641"/>
    </source>
</evidence>
<keyword evidence="3" id="KW-0731">Sigma factor</keyword>
<dbReference type="InterPro" id="IPR013249">
    <property type="entry name" value="RNA_pol_sigma70_r4_t2"/>
</dbReference>
<keyword evidence="9" id="KW-1185">Reference proteome</keyword>
<dbReference type="PANTHER" id="PTHR43133">
    <property type="entry name" value="RNA POLYMERASE ECF-TYPE SIGMA FACTO"/>
    <property type="match status" value="1"/>
</dbReference>
<keyword evidence="4" id="KW-0238">DNA-binding</keyword>
<dbReference type="InterPro" id="IPR014284">
    <property type="entry name" value="RNA_pol_sigma-70_dom"/>
</dbReference>
<dbReference type="RefSeq" id="WP_344067396.1">
    <property type="nucleotide sequence ID" value="NZ_BAAAPN010000057.1"/>
</dbReference>
<accession>A0ABP4X0I4</accession>
<keyword evidence="2" id="KW-0805">Transcription regulation</keyword>
<comment type="caution">
    <text evidence="8">The sequence shown here is derived from an EMBL/GenBank/DDBJ whole genome shotgun (WGS) entry which is preliminary data.</text>
</comment>
<dbReference type="InterPro" id="IPR039425">
    <property type="entry name" value="RNA_pol_sigma-70-like"/>
</dbReference>
<dbReference type="EMBL" id="BAAAPN010000057">
    <property type="protein sequence ID" value="GAA1767407.1"/>
    <property type="molecule type" value="Genomic_DNA"/>
</dbReference>
<dbReference type="InterPro" id="IPR013325">
    <property type="entry name" value="RNA_pol_sigma_r2"/>
</dbReference>
<dbReference type="SUPFAM" id="SSF88659">
    <property type="entry name" value="Sigma3 and sigma4 domains of RNA polymerase sigma factors"/>
    <property type="match status" value="1"/>
</dbReference>
<dbReference type="Pfam" id="PF08281">
    <property type="entry name" value="Sigma70_r4_2"/>
    <property type="match status" value="1"/>
</dbReference>
<dbReference type="Pfam" id="PF04542">
    <property type="entry name" value="Sigma70_r2"/>
    <property type="match status" value="1"/>
</dbReference>
<gene>
    <name evidence="8" type="ORF">GCM10009810_27650</name>
</gene>
<reference evidence="9" key="1">
    <citation type="journal article" date="2019" name="Int. J. Syst. Evol. Microbiol.">
        <title>The Global Catalogue of Microorganisms (GCM) 10K type strain sequencing project: providing services to taxonomists for standard genome sequencing and annotation.</title>
        <authorList>
            <consortium name="The Broad Institute Genomics Platform"/>
            <consortium name="The Broad Institute Genome Sequencing Center for Infectious Disease"/>
            <person name="Wu L."/>
            <person name="Ma J."/>
        </authorList>
    </citation>
    <scope>NUCLEOTIDE SEQUENCE [LARGE SCALE GENOMIC DNA]</scope>
    <source>
        <strain evidence="9">JCM 15591</strain>
    </source>
</reference>
<dbReference type="PANTHER" id="PTHR43133:SF8">
    <property type="entry name" value="RNA POLYMERASE SIGMA FACTOR HI_1459-RELATED"/>
    <property type="match status" value="1"/>
</dbReference>
<dbReference type="SUPFAM" id="SSF88946">
    <property type="entry name" value="Sigma2 domain of RNA polymerase sigma factors"/>
    <property type="match status" value="1"/>
</dbReference>
<evidence type="ECO:0000256" key="5">
    <source>
        <dbReference type="ARBA" id="ARBA00023163"/>
    </source>
</evidence>
<keyword evidence="5" id="KW-0804">Transcription</keyword>
<evidence type="ECO:0000313" key="9">
    <source>
        <dbReference type="Proteomes" id="UP001501475"/>
    </source>
</evidence>
<dbReference type="NCBIfam" id="TIGR02937">
    <property type="entry name" value="sigma70-ECF"/>
    <property type="match status" value="1"/>
</dbReference>
<dbReference type="InterPro" id="IPR036388">
    <property type="entry name" value="WH-like_DNA-bd_sf"/>
</dbReference>